<keyword evidence="3" id="KW-0336">GPI-anchor</keyword>
<accession>A0A2R6PRM4</accession>
<dbReference type="GO" id="GO:0005886">
    <property type="term" value="C:plasma membrane"/>
    <property type="evidence" value="ECO:0007669"/>
    <property type="project" value="UniProtKB-SubCell"/>
</dbReference>
<keyword evidence="9" id="KW-0449">Lipoprotein</keyword>
<dbReference type="EMBL" id="NKQK01000023">
    <property type="protein sequence ID" value="PSR95731.1"/>
    <property type="molecule type" value="Genomic_DNA"/>
</dbReference>
<dbReference type="PROSITE" id="PS00079">
    <property type="entry name" value="MULTICOPPER_OXIDASE1"/>
    <property type="match status" value="1"/>
</dbReference>
<dbReference type="InterPro" id="IPR008972">
    <property type="entry name" value="Cupredoxin"/>
</dbReference>
<keyword evidence="5" id="KW-0732">Signal</keyword>
<keyword evidence="6" id="KW-0472">Membrane</keyword>
<organism evidence="12 13">
    <name type="scientific">Actinidia chinensis var. chinensis</name>
    <name type="common">Chinese soft-hair kiwi</name>
    <dbReference type="NCBI Taxonomy" id="1590841"/>
    <lineage>
        <taxon>Eukaryota</taxon>
        <taxon>Viridiplantae</taxon>
        <taxon>Streptophyta</taxon>
        <taxon>Embryophyta</taxon>
        <taxon>Tracheophyta</taxon>
        <taxon>Spermatophyta</taxon>
        <taxon>Magnoliopsida</taxon>
        <taxon>eudicotyledons</taxon>
        <taxon>Gunneridae</taxon>
        <taxon>Pentapetalae</taxon>
        <taxon>asterids</taxon>
        <taxon>Ericales</taxon>
        <taxon>Actinidiaceae</taxon>
        <taxon>Actinidia</taxon>
    </lineage>
</organism>
<dbReference type="OMA" id="TVHFKYK"/>
<sequence length="139" mass="15734">MCSEFEVGEDKGWVVPSSKNDQLYNQWASKNRFKVNDTLKFEYKKDSVLVVTEEEYNKCKSSHPISFFNNGDTVYKLDRPGLFYFISGVAGHCERGMKMIIKVLEPENPPPPPPSNNVASEMASPTVVLLMSLFGVLFM</sequence>
<evidence type="ECO:0000256" key="1">
    <source>
        <dbReference type="ARBA" id="ARBA00004609"/>
    </source>
</evidence>
<dbReference type="PANTHER" id="PTHR33021:SF289">
    <property type="entry name" value="EARLY NODULIN-LIKE PROTEIN 5-RELATED"/>
    <property type="match status" value="1"/>
</dbReference>
<dbReference type="STRING" id="1590841.A0A2R6PRM4"/>
<dbReference type="PANTHER" id="PTHR33021">
    <property type="entry name" value="BLUE COPPER PROTEIN"/>
    <property type="match status" value="1"/>
</dbReference>
<evidence type="ECO:0000256" key="9">
    <source>
        <dbReference type="ARBA" id="ARBA00023288"/>
    </source>
</evidence>
<dbReference type="Gene3D" id="2.60.40.420">
    <property type="entry name" value="Cupredoxins - blue copper proteins"/>
    <property type="match status" value="1"/>
</dbReference>
<reference evidence="13" key="2">
    <citation type="journal article" date="2018" name="BMC Genomics">
        <title>A manually annotated Actinidia chinensis var. chinensis (kiwifruit) genome highlights the challenges associated with draft genomes and gene prediction in plants.</title>
        <authorList>
            <person name="Pilkington S.M."/>
            <person name="Crowhurst R."/>
            <person name="Hilario E."/>
            <person name="Nardozza S."/>
            <person name="Fraser L."/>
            <person name="Peng Y."/>
            <person name="Gunaseelan K."/>
            <person name="Simpson R."/>
            <person name="Tahir J."/>
            <person name="Deroles S.C."/>
            <person name="Templeton K."/>
            <person name="Luo Z."/>
            <person name="Davy M."/>
            <person name="Cheng C."/>
            <person name="McNeilage M."/>
            <person name="Scaglione D."/>
            <person name="Liu Y."/>
            <person name="Zhang Q."/>
            <person name="Datson P."/>
            <person name="De Silva N."/>
            <person name="Gardiner S.E."/>
            <person name="Bassett H."/>
            <person name="Chagne D."/>
            <person name="McCallum J."/>
            <person name="Dzierzon H."/>
            <person name="Deng C."/>
            <person name="Wang Y.Y."/>
            <person name="Barron L."/>
            <person name="Manako K."/>
            <person name="Bowen J."/>
            <person name="Foster T.M."/>
            <person name="Erridge Z.A."/>
            <person name="Tiffin H."/>
            <person name="Waite C.N."/>
            <person name="Davies K.M."/>
            <person name="Grierson E.P."/>
            <person name="Laing W.A."/>
            <person name="Kirk R."/>
            <person name="Chen X."/>
            <person name="Wood M."/>
            <person name="Montefiori M."/>
            <person name="Brummell D.A."/>
            <person name="Schwinn K.E."/>
            <person name="Catanach A."/>
            <person name="Fullerton C."/>
            <person name="Li D."/>
            <person name="Meiyalaghan S."/>
            <person name="Nieuwenhuizen N."/>
            <person name="Read N."/>
            <person name="Prakash R."/>
            <person name="Hunter D."/>
            <person name="Zhang H."/>
            <person name="McKenzie M."/>
            <person name="Knabel M."/>
            <person name="Harris A."/>
            <person name="Allan A.C."/>
            <person name="Gleave A."/>
            <person name="Chen A."/>
            <person name="Janssen B.J."/>
            <person name="Plunkett B."/>
            <person name="Ampomah-Dwamena C."/>
            <person name="Voogd C."/>
            <person name="Leif D."/>
            <person name="Lafferty D."/>
            <person name="Souleyre E.J.F."/>
            <person name="Varkonyi-Gasic E."/>
            <person name="Gambi F."/>
            <person name="Hanley J."/>
            <person name="Yao J.L."/>
            <person name="Cheung J."/>
            <person name="David K.M."/>
            <person name="Warren B."/>
            <person name="Marsh K."/>
            <person name="Snowden K.C."/>
            <person name="Lin-Wang K."/>
            <person name="Brian L."/>
            <person name="Martinez-Sanchez M."/>
            <person name="Wang M."/>
            <person name="Ileperuma N."/>
            <person name="Macnee N."/>
            <person name="Campin R."/>
            <person name="McAtee P."/>
            <person name="Drummond R.S.M."/>
            <person name="Espley R.V."/>
            <person name="Ireland H.S."/>
            <person name="Wu R."/>
            <person name="Atkinson R.G."/>
            <person name="Karunairetnam S."/>
            <person name="Bulley S."/>
            <person name="Chunkath S."/>
            <person name="Hanley Z."/>
            <person name="Storey R."/>
            <person name="Thrimawithana A.H."/>
            <person name="Thomson S."/>
            <person name="David C."/>
            <person name="Testolin R."/>
            <person name="Huang H."/>
            <person name="Hellens R.P."/>
            <person name="Schaffer R.J."/>
        </authorList>
    </citation>
    <scope>NUCLEOTIDE SEQUENCE [LARGE SCALE GENOMIC DNA]</scope>
    <source>
        <strain evidence="13">cv. Red5</strain>
    </source>
</reference>
<evidence type="ECO:0000256" key="7">
    <source>
        <dbReference type="ARBA" id="ARBA00023157"/>
    </source>
</evidence>
<protein>
    <submittedName>
        <fullName evidence="12">Early nodulin-like protein</fullName>
    </submittedName>
</protein>
<dbReference type="OrthoDB" id="959565at2759"/>
<dbReference type="GO" id="GO:0009055">
    <property type="term" value="F:electron transfer activity"/>
    <property type="evidence" value="ECO:0007669"/>
    <property type="project" value="InterPro"/>
</dbReference>
<dbReference type="InterPro" id="IPR033138">
    <property type="entry name" value="Cu_oxidase_CS"/>
</dbReference>
<evidence type="ECO:0000256" key="10">
    <source>
        <dbReference type="ARBA" id="ARBA00035011"/>
    </source>
</evidence>
<proteinExistence type="inferred from homology"/>
<comment type="similarity">
    <text evidence="10">Belongs to the early nodulin-like (ENODL) family.</text>
</comment>
<name>A0A2R6PRM4_ACTCC</name>
<keyword evidence="7" id="KW-1015">Disulfide bond</keyword>
<keyword evidence="8" id="KW-0325">Glycoprotein</keyword>
<dbReference type="Pfam" id="PF02298">
    <property type="entry name" value="Cu_bind_like"/>
    <property type="match status" value="1"/>
</dbReference>
<dbReference type="InParanoid" id="A0A2R6PRM4"/>
<evidence type="ECO:0000256" key="2">
    <source>
        <dbReference type="ARBA" id="ARBA00022475"/>
    </source>
</evidence>
<keyword evidence="2" id="KW-1003">Cell membrane</keyword>
<evidence type="ECO:0000256" key="4">
    <source>
        <dbReference type="ARBA" id="ARBA00022723"/>
    </source>
</evidence>
<gene>
    <name evidence="12" type="ORF">CEY00_Acc21863</name>
</gene>
<dbReference type="Gramene" id="PSR95731">
    <property type="protein sequence ID" value="PSR95731"/>
    <property type="gene ID" value="CEY00_Acc21863"/>
</dbReference>
<dbReference type="PROSITE" id="PS51485">
    <property type="entry name" value="PHYTOCYANIN"/>
    <property type="match status" value="1"/>
</dbReference>
<dbReference type="CDD" id="cd11019">
    <property type="entry name" value="OsENODL1_like"/>
    <property type="match status" value="1"/>
</dbReference>
<reference evidence="12 13" key="1">
    <citation type="submission" date="2017-07" db="EMBL/GenBank/DDBJ databases">
        <title>An improved, manually edited Actinidia chinensis var. chinensis (kiwifruit) genome highlights the challenges associated with draft genomes and gene prediction in plants.</title>
        <authorList>
            <person name="Pilkington S."/>
            <person name="Crowhurst R."/>
            <person name="Hilario E."/>
            <person name="Nardozza S."/>
            <person name="Fraser L."/>
            <person name="Peng Y."/>
            <person name="Gunaseelan K."/>
            <person name="Simpson R."/>
            <person name="Tahir J."/>
            <person name="Deroles S."/>
            <person name="Templeton K."/>
            <person name="Luo Z."/>
            <person name="Davy M."/>
            <person name="Cheng C."/>
            <person name="Mcneilage M."/>
            <person name="Scaglione D."/>
            <person name="Liu Y."/>
            <person name="Zhang Q."/>
            <person name="Datson P."/>
            <person name="De Silva N."/>
            <person name="Gardiner S."/>
            <person name="Bassett H."/>
            <person name="Chagne D."/>
            <person name="Mccallum J."/>
            <person name="Dzierzon H."/>
            <person name="Deng C."/>
            <person name="Wang Y.-Y."/>
            <person name="Barron N."/>
            <person name="Manako K."/>
            <person name="Bowen J."/>
            <person name="Foster T."/>
            <person name="Erridge Z."/>
            <person name="Tiffin H."/>
            <person name="Waite C."/>
            <person name="Davies K."/>
            <person name="Grierson E."/>
            <person name="Laing W."/>
            <person name="Kirk R."/>
            <person name="Chen X."/>
            <person name="Wood M."/>
            <person name="Montefiori M."/>
            <person name="Brummell D."/>
            <person name="Schwinn K."/>
            <person name="Catanach A."/>
            <person name="Fullerton C."/>
            <person name="Li D."/>
            <person name="Meiyalaghan S."/>
            <person name="Nieuwenhuizen N."/>
            <person name="Read N."/>
            <person name="Prakash R."/>
            <person name="Hunter D."/>
            <person name="Zhang H."/>
            <person name="Mckenzie M."/>
            <person name="Knabel M."/>
            <person name="Harris A."/>
            <person name="Allan A."/>
            <person name="Chen A."/>
            <person name="Janssen B."/>
            <person name="Plunkett B."/>
            <person name="Dwamena C."/>
            <person name="Voogd C."/>
            <person name="Leif D."/>
            <person name="Lafferty D."/>
            <person name="Souleyre E."/>
            <person name="Varkonyi-Gasic E."/>
            <person name="Gambi F."/>
            <person name="Hanley J."/>
            <person name="Yao J.-L."/>
            <person name="Cheung J."/>
            <person name="David K."/>
            <person name="Warren B."/>
            <person name="Marsh K."/>
            <person name="Snowden K."/>
            <person name="Lin-Wang K."/>
            <person name="Brian L."/>
            <person name="Martinez-Sanchez M."/>
            <person name="Wang M."/>
            <person name="Ileperuma N."/>
            <person name="Macnee N."/>
            <person name="Campin R."/>
            <person name="Mcatee P."/>
            <person name="Drummond R."/>
            <person name="Espley R."/>
            <person name="Ireland H."/>
            <person name="Wu R."/>
            <person name="Atkinson R."/>
            <person name="Karunairetnam S."/>
            <person name="Bulley S."/>
            <person name="Chunkath S."/>
            <person name="Hanley Z."/>
            <person name="Storey R."/>
            <person name="Thrimawithana A."/>
            <person name="Thomson S."/>
            <person name="David C."/>
            <person name="Testolin R."/>
        </authorList>
    </citation>
    <scope>NUCLEOTIDE SEQUENCE [LARGE SCALE GENOMIC DNA]</scope>
    <source>
        <strain evidence="13">cv. Red5</strain>
        <tissue evidence="12">Young leaf</tissue>
    </source>
</reference>
<dbReference type="Proteomes" id="UP000241394">
    <property type="component" value="Chromosome LG23"/>
</dbReference>
<evidence type="ECO:0000313" key="13">
    <source>
        <dbReference type="Proteomes" id="UP000241394"/>
    </source>
</evidence>
<evidence type="ECO:0000256" key="8">
    <source>
        <dbReference type="ARBA" id="ARBA00023180"/>
    </source>
</evidence>
<dbReference type="InterPro" id="IPR039391">
    <property type="entry name" value="Phytocyanin-like"/>
</dbReference>
<dbReference type="AlphaFoldDB" id="A0A2R6PRM4"/>
<dbReference type="FunFam" id="2.60.40.420:FF:000010">
    <property type="entry name" value="Early nodulin-like protein 1"/>
    <property type="match status" value="1"/>
</dbReference>
<feature type="domain" description="Phytocyanin" evidence="11">
    <location>
        <begin position="3"/>
        <end position="105"/>
    </location>
</feature>
<keyword evidence="13" id="KW-1185">Reference proteome</keyword>
<comment type="subcellular location">
    <subcellularLocation>
        <location evidence="1">Cell membrane</location>
        <topology evidence="1">Lipid-anchor</topology>
        <topology evidence="1">GPI-anchor</topology>
    </subcellularLocation>
</comment>
<dbReference type="GO" id="GO:0098552">
    <property type="term" value="C:side of membrane"/>
    <property type="evidence" value="ECO:0007669"/>
    <property type="project" value="UniProtKB-KW"/>
</dbReference>
<evidence type="ECO:0000256" key="3">
    <source>
        <dbReference type="ARBA" id="ARBA00022622"/>
    </source>
</evidence>
<dbReference type="SUPFAM" id="SSF49503">
    <property type="entry name" value="Cupredoxins"/>
    <property type="match status" value="1"/>
</dbReference>
<dbReference type="FunCoup" id="A0A2R6PRM4">
    <property type="interactions" value="61"/>
</dbReference>
<dbReference type="InterPro" id="IPR003245">
    <property type="entry name" value="Phytocyanin_dom"/>
</dbReference>
<evidence type="ECO:0000259" key="11">
    <source>
        <dbReference type="PROSITE" id="PS51485"/>
    </source>
</evidence>
<keyword evidence="4" id="KW-0479">Metal-binding</keyword>
<dbReference type="GO" id="GO:0046872">
    <property type="term" value="F:metal ion binding"/>
    <property type="evidence" value="ECO:0007669"/>
    <property type="project" value="UniProtKB-KW"/>
</dbReference>
<dbReference type="InterPro" id="IPR041846">
    <property type="entry name" value="ENL_dom"/>
</dbReference>
<evidence type="ECO:0000313" key="12">
    <source>
        <dbReference type="EMBL" id="PSR95731.1"/>
    </source>
</evidence>
<comment type="caution">
    <text evidence="12">The sequence shown here is derived from an EMBL/GenBank/DDBJ whole genome shotgun (WGS) entry which is preliminary data.</text>
</comment>
<evidence type="ECO:0000256" key="6">
    <source>
        <dbReference type="ARBA" id="ARBA00023136"/>
    </source>
</evidence>
<evidence type="ECO:0000256" key="5">
    <source>
        <dbReference type="ARBA" id="ARBA00022729"/>
    </source>
</evidence>